<dbReference type="InterPro" id="IPR036691">
    <property type="entry name" value="Endo/exonu/phosph_ase_sf"/>
</dbReference>
<evidence type="ECO:0000313" key="2">
    <source>
        <dbReference type="WBParaSite" id="ACAC_0001440201-mRNA-1"/>
    </source>
</evidence>
<reference evidence="1" key="1">
    <citation type="submission" date="2012-09" db="EMBL/GenBank/DDBJ databases">
        <authorList>
            <person name="Martin A.A."/>
        </authorList>
    </citation>
    <scope>NUCLEOTIDE SEQUENCE</scope>
</reference>
<evidence type="ECO:0000313" key="1">
    <source>
        <dbReference type="Proteomes" id="UP000035642"/>
    </source>
</evidence>
<reference evidence="2" key="2">
    <citation type="submission" date="2017-02" db="UniProtKB">
        <authorList>
            <consortium name="WormBaseParasite"/>
        </authorList>
    </citation>
    <scope>IDENTIFICATION</scope>
</reference>
<dbReference type="WBParaSite" id="ACAC_0001440201-mRNA-1">
    <property type="protein sequence ID" value="ACAC_0001440201-mRNA-1"/>
    <property type="gene ID" value="ACAC_0001440201"/>
</dbReference>
<name>A0A0K0DRL3_ANGCA</name>
<accession>A0A0K0DRL3</accession>
<dbReference type="AlphaFoldDB" id="A0A0K0DRL3"/>
<sequence>MTKKNSFYMELDRFYREDCTFFKVIIGDSNAKIGPRRSSEEGHIWTHGLEWNEQSERLSKYIMATKTIHGNSQFQKPHRQRWTWKSPSGEYHNEIVHITVNRKFCLTDFAVVPKFYTGSDHRLLREEFYFSRKGEKVSKFKIRRPGTATTWDLFN</sequence>
<keyword evidence="1" id="KW-1185">Reference proteome</keyword>
<dbReference type="Gene3D" id="3.60.10.10">
    <property type="entry name" value="Endonuclease/exonuclease/phosphatase"/>
    <property type="match status" value="1"/>
</dbReference>
<proteinExistence type="predicted"/>
<organism evidence="1 2">
    <name type="scientific">Angiostrongylus cantonensis</name>
    <name type="common">Rat lungworm</name>
    <dbReference type="NCBI Taxonomy" id="6313"/>
    <lineage>
        <taxon>Eukaryota</taxon>
        <taxon>Metazoa</taxon>
        <taxon>Ecdysozoa</taxon>
        <taxon>Nematoda</taxon>
        <taxon>Chromadorea</taxon>
        <taxon>Rhabditida</taxon>
        <taxon>Rhabditina</taxon>
        <taxon>Rhabditomorpha</taxon>
        <taxon>Strongyloidea</taxon>
        <taxon>Metastrongylidae</taxon>
        <taxon>Angiostrongylus</taxon>
    </lineage>
</organism>
<dbReference type="STRING" id="6313.A0A0K0DRL3"/>
<dbReference type="Proteomes" id="UP000035642">
    <property type="component" value="Unassembled WGS sequence"/>
</dbReference>
<protein>
    <submittedName>
        <fullName evidence="2">Endo/exonuclease/phosphatase domain-containing protein</fullName>
    </submittedName>
</protein>